<dbReference type="GO" id="GO:0008972">
    <property type="term" value="F:phosphomethylpyrimidine kinase activity"/>
    <property type="evidence" value="ECO:0007669"/>
    <property type="project" value="UniProtKB-EC"/>
</dbReference>
<dbReference type="EC" id="2.7.1.49" evidence="4"/>
<dbReference type="SUPFAM" id="SSF53613">
    <property type="entry name" value="Ribokinase-like"/>
    <property type="match status" value="1"/>
</dbReference>
<name>A0ABY3RUV0_9MICO</name>
<evidence type="ECO:0000313" key="4">
    <source>
        <dbReference type="EMBL" id="UGS27040.1"/>
    </source>
</evidence>
<dbReference type="EC" id="2.7.4.7" evidence="4"/>
<dbReference type="Proteomes" id="UP001199642">
    <property type="component" value="Chromosome"/>
</dbReference>
<dbReference type="InterPro" id="IPR011611">
    <property type="entry name" value="PfkB_dom"/>
</dbReference>
<organism evidence="4 5">
    <name type="scientific">Microbacterium resistens</name>
    <dbReference type="NCBI Taxonomy" id="156977"/>
    <lineage>
        <taxon>Bacteria</taxon>
        <taxon>Bacillati</taxon>
        <taxon>Actinomycetota</taxon>
        <taxon>Actinomycetes</taxon>
        <taxon>Micrococcales</taxon>
        <taxon>Microbacteriaceae</taxon>
        <taxon>Microbacterium</taxon>
    </lineage>
</organism>
<gene>
    <name evidence="4" type="ORF">K8F61_02175</name>
</gene>
<proteinExistence type="predicted"/>
<sequence length="310" mass="31831">MTGRVIHTGQAIVDLVLTVPALPSAGGDVFATSHEITAGGGFNVMAAARRDGAAVVYPGGHGTGRFGDIVREAMSAEGVEVTQEPTTDLDTGFSVAIVDDDAERTFVSTLGAEGRLSRADLDAVATTGADVVYLSGYSLFHEGNGRVLLEWLPTLPEDTSVVVDPSPLVGEIPEERLRAVAARANIWTANESEARTLAARLGQPAPSPTVAELADALARRLDATVIVRANRDGAVVAGVGREPLRVPPHPVEAIDTNGAGDAHTGVLCAGLATGRGLEEAVRRANVAAAVAVTQRGPATSPTSAEIDALL</sequence>
<protein>
    <submittedName>
        <fullName evidence="4">Bifunctional hydroxymethylpyrimidine kinase/phosphomethylpyrimidine kinase</fullName>
        <ecNumber evidence="4">2.7.1.49</ecNumber>
        <ecNumber evidence="4">2.7.4.7</ecNumber>
    </submittedName>
</protein>
<evidence type="ECO:0000259" key="3">
    <source>
        <dbReference type="Pfam" id="PF00294"/>
    </source>
</evidence>
<reference evidence="4 5" key="1">
    <citation type="submission" date="2023-01" db="EMBL/GenBank/DDBJ databases">
        <title>Characterization of estradiol degrading bacteria Microbacterium sp. MZT7 and reveal degrading genes through genome analysis.</title>
        <authorList>
            <person name="Hao P."/>
            <person name="Gao Y."/>
        </authorList>
    </citation>
    <scope>NUCLEOTIDE SEQUENCE [LARGE SCALE GENOMIC DNA]</scope>
    <source>
        <strain evidence="4 5">MZT7</strain>
    </source>
</reference>
<evidence type="ECO:0000256" key="1">
    <source>
        <dbReference type="ARBA" id="ARBA00022679"/>
    </source>
</evidence>
<dbReference type="Gene3D" id="3.40.1190.20">
    <property type="match status" value="1"/>
</dbReference>
<keyword evidence="5" id="KW-1185">Reference proteome</keyword>
<dbReference type="RefSeq" id="WP_231820542.1">
    <property type="nucleotide sequence ID" value="NZ_CP082781.1"/>
</dbReference>
<dbReference type="Pfam" id="PF00294">
    <property type="entry name" value="PfkB"/>
    <property type="match status" value="1"/>
</dbReference>
<keyword evidence="2 4" id="KW-0418">Kinase</keyword>
<keyword evidence="1 4" id="KW-0808">Transferase</keyword>
<evidence type="ECO:0000256" key="2">
    <source>
        <dbReference type="ARBA" id="ARBA00022777"/>
    </source>
</evidence>
<dbReference type="PANTHER" id="PTHR10584">
    <property type="entry name" value="SUGAR KINASE"/>
    <property type="match status" value="1"/>
</dbReference>
<dbReference type="EMBL" id="CP082781">
    <property type="protein sequence ID" value="UGS27040.1"/>
    <property type="molecule type" value="Genomic_DNA"/>
</dbReference>
<dbReference type="PANTHER" id="PTHR10584:SF166">
    <property type="entry name" value="RIBOKINASE"/>
    <property type="match status" value="1"/>
</dbReference>
<evidence type="ECO:0000313" key="5">
    <source>
        <dbReference type="Proteomes" id="UP001199642"/>
    </source>
</evidence>
<accession>A0ABY3RUV0</accession>
<dbReference type="InterPro" id="IPR029056">
    <property type="entry name" value="Ribokinase-like"/>
</dbReference>
<dbReference type="GO" id="GO:0008902">
    <property type="term" value="F:hydroxymethylpyrimidine kinase activity"/>
    <property type="evidence" value="ECO:0007669"/>
    <property type="project" value="UniProtKB-EC"/>
</dbReference>
<feature type="domain" description="Carbohydrate kinase PfkB" evidence="3">
    <location>
        <begin position="7"/>
        <end position="300"/>
    </location>
</feature>